<organism evidence="4 5">
    <name type="scientific">Trebonia kvetii</name>
    <dbReference type="NCBI Taxonomy" id="2480626"/>
    <lineage>
        <taxon>Bacteria</taxon>
        <taxon>Bacillati</taxon>
        <taxon>Actinomycetota</taxon>
        <taxon>Actinomycetes</taxon>
        <taxon>Streptosporangiales</taxon>
        <taxon>Treboniaceae</taxon>
        <taxon>Trebonia</taxon>
    </lineage>
</organism>
<sequence>MAELVKTEAPAATPTGELDAARLHALTGGNPFYLTEVLAEPGQPVPASVRDAVLARAARLGPRQRAALEAVAIFPGGAQIGLIDGDPAAVDGCVAAGMLVTAGRVVGFRHELARLAVDSAIPPGRKTALHTRTLASLGAAGADPARLAYHAEEAGDGAAVLRHAPEAARRASAVGANRQAADQYARALRFAAALPPAERAELLTVYAETCDVIGDAAAMSASSAALECWREAGDRAQEAALLARRAHYLWASGEAAAARAAVREAMTLAGRLPPGPALAAAYTWTGYLLMLARDIPGAIDASEHAVGLIERHGPPVLLTRALNALGTARWFTDPRLAEGTLRRAAEAARSAGDDAGMGWVLVNLGSGAGEIREYAVAEPALREAIDWATARDQDRVAGYATAWLARCQFERGDWAEATRTLAAASGPDKAVPARIVRLTTLGRLRARRGDPGAAEALSEAWTLAERTGDLQRLWPVAAGRAELAWLSGRPDAEVGGLVASTYELAVRLGHPWAIGELGQWLLVDGSATNPSVTVGSNATALAATALPAPALPAPGAADPYRLPPELAALAWERLGCPYEAASALALAGEQASAGHADGGQGPAAAAGALLEALRRFERLGARPAADRVAARLRALGVRPPRRATLAHPSGLTEREAEVLALIRQGHGNAEIAARLSISAKTVDHHVSAILGKLGARTRHEAAQHEAAEQADALFGESAE</sequence>
<dbReference type="SMART" id="SM00421">
    <property type="entry name" value="HTH_LUXR"/>
    <property type="match status" value="1"/>
</dbReference>
<reference evidence="4 5" key="1">
    <citation type="submission" date="2018-11" db="EMBL/GenBank/DDBJ databases">
        <title>Trebonia kvetii gen.nov., sp.nov., a novel acidophilic actinobacterium, and proposal of the new actinobacterial family Treboniaceae fam. nov.</title>
        <authorList>
            <person name="Rapoport D."/>
            <person name="Sagova-Mareckova M."/>
            <person name="Sedlacek I."/>
            <person name="Provaznik J."/>
            <person name="Kralova S."/>
            <person name="Pavlinic D."/>
            <person name="Benes V."/>
            <person name="Kopecky J."/>
        </authorList>
    </citation>
    <scope>NUCLEOTIDE SEQUENCE [LARGE SCALE GENOMIC DNA]</scope>
    <source>
        <strain evidence="4 5">15Tr583</strain>
    </source>
</reference>
<dbReference type="OrthoDB" id="5476461at2"/>
<dbReference type="AlphaFoldDB" id="A0A6P2BMN9"/>
<dbReference type="SUPFAM" id="SSF46894">
    <property type="entry name" value="C-terminal effector domain of the bipartite response regulators"/>
    <property type="match status" value="1"/>
</dbReference>
<dbReference type="SUPFAM" id="SSF48452">
    <property type="entry name" value="TPR-like"/>
    <property type="match status" value="1"/>
</dbReference>
<dbReference type="InterPro" id="IPR036388">
    <property type="entry name" value="WH-like_DNA-bd_sf"/>
</dbReference>
<dbReference type="Proteomes" id="UP000460272">
    <property type="component" value="Unassembled WGS sequence"/>
</dbReference>
<dbReference type="PROSITE" id="PS00622">
    <property type="entry name" value="HTH_LUXR_1"/>
    <property type="match status" value="1"/>
</dbReference>
<dbReference type="RefSeq" id="WP_145860861.1">
    <property type="nucleotide sequence ID" value="NZ_RPFW01000009.1"/>
</dbReference>
<evidence type="ECO:0000259" key="3">
    <source>
        <dbReference type="PROSITE" id="PS50043"/>
    </source>
</evidence>
<keyword evidence="1" id="KW-0238">DNA-binding</keyword>
<dbReference type="GO" id="GO:0003677">
    <property type="term" value="F:DNA binding"/>
    <property type="evidence" value="ECO:0007669"/>
    <property type="project" value="UniProtKB-KW"/>
</dbReference>
<dbReference type="Gene3D" id="1.10.10.10">
    <property type="entry name" value="Winged helix-like DNA-binding domain superfamily/Winged helix DNA-binding domain"/>
    <property type="match status" value="1"/>
</dbReference>
<evidence type="ECO:0000313" key="5">
    <source>
        <dbReference type="Proteomes" id="UP000460272"/>
    </source>
</evidence>
<accession>A0A6P2BMN9</accession>
<feature type="domain" description="HTH luxR-type" evidence="3">
    <location>
        <begin position="644"/>
        <end position="709"/>
    </location>
</feature>
<dbReference type="PRINTS" id="PR00038">
    <property type="entry name" value="HTHLUXR"/>
</dbReference>
<dbReference type="Gene3D" id="1.25.40.10">
    <property type="entry name" value="Tetratricopeptide repeat domain"/>
    <property type="match status" value="2"/>
</dbReference>
<dbReference type="InterPro" id="IPR000792">
    <property type="entry name" value="Tscrpt_reg_LuxR_C"/>
</dbReference>
<evidence type="ECO:0000313" key="4">
    <source>
        <dbReference type="EMBL" id="TVZ00232.1"/>
    </source>
</evidence>
<dbReference type="EMBL" id="RPFW01000009">
    <property type="protein sequence ID" value="TVZ00232.1"/>
    <property type="molecule type" value="Genomic_DNA"/>
</dbReference>
<evidence type="ECO:0000256" key="1">
    <source>
        <dbReference type="ARBA" id="ARBA00023125"/>
    </source>
</evidence>
<dbReference type="InterPro" id="IPR039420">
    <property type="entry name" value="WalR-like"/>
</dbReference>
<dbReference type="Pfam" id="PF00196">
    <property type="entry name" value="GerE"/>
    <property type="match status" value="1"/>
</dbReference>
<dbReference type="PROSITE" id="PS50043">
    <property type="entry name" value="HTH_LUXR_2"/>
    <property type="match status" value="1"/>
</dbReference>
<name>A0A6P2BMN9_9ACTN</name>
<proteinExistence type="predicted"/>
<evidence type="ECO:0000256" key="2">
    <source>
        <dbReference type="SAM" id="MobiDB-lite"/>
    </source>
</evidence>
<protein>
    <submittedName>
        <fullName evidence="4">Helix-turn-helix transcriptional regulator</fullName>
    </submittedName>
</protein>
<gene>
    <name evidence="4" type="ORF">EAS64_36865</name>
</gene>
<keyword evidence="5" id="KW-1185">Reference proteome</keyword>
<dbReference type="InterPro" id="IPR011990">
    <property type="entry name" value="TPR-like_helical_dom_sf"/>
</dbReference>
<dbReference type="CDD" id="cd06170">
    <property type="entry name" value="LuxR_C_like"/>
    <property type="match status" value="1"/>
</dbReference>
<dbReference type="GO" id="GO:0006355">
    <property type="term" value="P:regulation of DNA-templated transcription"/>
    <property type="evidence" value="ECO:0007669"/>
    <property type="project" value="InterPro"/>
</dbReference>
<comment type="caution">
    <text evidence="4">The sequence shown here is derived from an EMBL/GenBank/DDBJ whole genome shotgun (WGS) entry which is preliminary data.</text>
</comment>
<feature type="region of interest" description="Disordered" evidence="2">
    <location>
        <begin position="700"/>
        <end position="719"/>
    </location>
</feature>
<dbReference type="PANTHER" id="PTHR43214">
    <property type="entry name" value="TWO-COMPONENT RESPONSE REGULATOR"/>
    <property type="match status" value="1"/>
</dbReference>
<dbReference type="InterPro" id="IPR016032">
    <property type="entry name" value="Sig_transdc_resp-reg_C-effctor"/>
</dbReference>